<evidence type="ECO:0000313" key="2">
    <source>
        <dbReference type="Proteomes" id="UP000184148"/>
    </source>
</evidence>
<dbReference type="OrthoDB" id="1684603at2"/>
<dbReference type="STRING" id="1121429.SAMN02745133_01773"/>
<proteinExistence type="predicted"/>
<gene>
    <name evidence="1" type="ORF">SAMN02745133_01773</name>
</gene>
<dbReference type="EMBL" id="FQUY01000011">
    <property type="protein sequence ID" value="SHF07957.1"/>
    <property type="molecule type" value="Genomic_DNA"/>
</dbReference>
<organism evidence="1 2">
    <name type="scientific">Desulforamulus putei DSM 12395</name>
    <dbReference type="NCBI Taxonomy" id="1121429"/>
    <lineage>
        <taxon>Bacteria</taxon>
        <taxon>Bacillati</taxon>
        <taxon>Bacillota</taxon>
        <taxon>Clostridia</taxon>
        <taxon>Eubacteriales</taxon>
        <taxon>Peptococcaceae</taxon>
        <taxon>Desulforamulus</taxon>
    </lineage>
</organism>
<keyword evidence="2" id="KW-1185">Reference proteome</keyword>
<dbReference type="RefSeq" id="WP_073238833.1">
    <property type="nucleotide sequence ID" value="NZ_FQUY01000011.1"/>
</dbReference>
<accession>A0A1M4YQM8</accession>
<protein>
    <submittedName>
        <fullName evidence="1">Putative signal transducing protein</fullName>
    </submittedName>
</protein>
<reference evidence="2" key="1">
    <citation type="submission" date="2016-11" db="EMBL/GenBank/DDBJ databases">
        <authorList>
            <person name="Varghese N."/>
            <person name="Submissions S."/>
        </authorList>
    </citation>
    <scope>NUCLEOTIDE SEQUENCE [LARGE SCALE GENOMIC DNA]</scope>
    <source>
        <strain evidence="2">DSM 12395</strain>
    </source>
</reference>
<name>A0A1M4YQM8_9FIRM</name>
<dbReference type="AlphaFoldDB" id="A0A1M4YQM8"/>
<sequence>MWTVVYIAPNKKQAERLQQALQQEGLLVKLRNIGLPNGNENGAVEILVPESEVDEALEIINTV</sequence>
<evidence type="ECO:0000313" key="1">
    <source>
        <dbReference type="EMBL" id="SHF07957.1"/>
    </source>
</evidence>
<dbReference type="Proteomes" id="UP000184148">
    <property type="component" value="Unassembled WGS sequence"/>
</dbReference>